<feature type="domain" description="4Fe-4S ferredoxin-type" evidence="9">
    <location>
        <begin position="631"/>
        <end position="660"/>
    </location>
</feature>
<evidence type="ECO:0000256" key="7">
    <source>
        <dbReference type="SAM" id="MobiDB-lite"/>
    </source>
</evidence>
<evidence type="ECO:0000259" key="9">
    <source>
        <dbReference type="PROSITE" id="PS51379"/>
    </source>
</evidence>
<evidence type="ECO:0000256" key="6">
    <source>
        <dbReference type="ARBA" id="ARBA00023014"/>
    </source>
</evidence>
<evidence type="ECO:0000256" key="5">
    <source>
        <dbReference type="ARBA" id="ARBA00023004"/>
    </source>
</evidence>
<dbReference type="PANTHER" id="PTHR30176:SF3">
    <property type="entry name" value="FERREDOXIN-TYPE PROTEIN NAPH"/>
    <property type="match status" value="1"/>
</dbReference>
<feature type="transmembrane region" description="Helical" evidence="8">
    <location>
        <begin position="40"/>
        <end position="62"/>
    </location>
</feature>
<sequence>MHSVIGIVYLFLLLPAAAVMVYVIAALIRWASGARERIGYSLVIFIFSMMAGMLGGASIYFYRPDLSSLELAAVLNFILMPVGIMGVLYAFITKGKGKVAHPGSPGRGETHDRTHYAAFISVVILLALLNEVLMGLSFSLISGMTPVSVYTPAGLISTALNSYWFTLTMGAEMLLTTYYFRNRVPADLRRVLLMQGVIMLLSPPALEPLGLSEFSIYAGSLWMIILFIYLFDYFYRNRSMNKPLSTYILLLVALYSVMMPSLFYWEAGGSDLLFGLTLAFEMVLFFDAVLEYRRFDTSSRLNWLEKPWWTVSLLFLVFVSEYFMGATLDVQYYGVAFLLSSDAVSLTGPAISIMSKAAYDFIMYVSLVTNSAWFYIMMGSEMGFLVFMQIRRVKQLETKVRLSLVIVAYALYTVFFPYFFFPRAYLPRVPFLGWNMGLGTTGPAAPLFLVAIIATYLISGLLAFLFGGRQVCSLFCSAALMYQGTFYDAAKGFNRKTSLSKRLARNGLSRTYVIVSSLVWLSMISTAAISYLDYTGVTNISVFGEDPLVFAYSFYLNFLWYIIFITIPFVGSYGCVTTGMCSWGMFNQFVGRLGFWRLKAKDPYECVRCKTKDCVAACPVGLTAIPGSFIRTGEFRSYKCIGVGECASACPVDNILFYDVRHFIRDHISRRKGIEEPSVLGTARTPTLEHMDDGESIHASARRLR</sequence>
<dbReference type="SUPFAM" id="SSF54862">
    <property type="entry name" value="4Fe-4S ferredoxins"/>
    <property type="match status" value="1"/>
</dbReference>
<keyword evidence="3" id="KW-0479">Metal-binding</keyword>
<feature type="transmembrane region" description="Helical" evidence="8">
    <location>
        <begin position="511"/>
        <end position="532"/>
    </location>
</feature>
<feature type="transmembrane region" description="Helical" evidence="8">
    <location>
        <begin position="74"/>
        <end position="92"/>
    </location>
</feature>
<dbReference type="PANTHER" id="PTHR30176">
    <property type="entry name" value="FERREDOXIN-TYPE PROTEIN NAPH"/>
    <property type="match status" value="1"/>
</dbReference>
<evidence type="ECO:0000256" key="2">
    <source>
        <dbReference type="ARBA" id="ARBA00022485"/>
    </source>
</evidence>
<feature type="transmembrane region" description="Helical" evidence="8">
    <location>
        <begin position="161"/>
        <end position="180"/>
    </location>
</feature>
<organism evidence="10 11">
    <name type="scientific">Candidatus Sysuiplasma superficiale</name>
    <dbReference type="NCBI Taxonomy" id="2823368"/>
    <lineage>
        <taxon>Archaea</taxon>
        <taxon>Methanobacteriati</taxon>
        <taxon>Thermoplasmatota</taxon>
        <taxon>Thermoplasmata</taxon>
        <taxon>Candidatus Sysuiplasmatales</taxon>
        <taxon>Candidatus Sysuiplasmataceae</taxon>
        <taxon>Candidatus Sysuiplasma</taxon>
    </lineage>
</organism>
<keyword evidence="2" id="KW-0004">4Fe-4S</keyword>
<evidence type="ECO:0000256" key="8">
    <source>
        <dbReference type="SAM" id="Phobius"/>
    </source>
</evidence>
<evidence type="ECO:0000313" key="11">
    <source>
        <dbReference type="Proteomes" id="UP000716004"/>
    </source>
</evidence>
<dbReference type="AlphaFoldDB" id="A0A8J7YL64"/>
<evidence type="ECO:0000313" key="10">
    <source>
        <dbReference type="EMBL" id="MBX8632657.1"/>
    </source>
</evidence>
<keyword evidence="1" id="KW-0813">Transport</keyword>
<feature type="transmembrane region" description="Helical" evidence="8">
    <location>
        <begin position="247"/>
        <end position="266"/>
    </location>
</feature>
<evidence type="ECO:0000256" key="1">
    <source>
        <dbReference type="ARBA" id="ARBA00022448"/>
    </source>
</evidence>
<keyword evidence="8" id="KW-1133">Transmembrane helix</keyword>
<feature type="transmembrane region" description="Helical" evidence="8">
    <location>
        <begin position="216"/>
        <end position="235"/>
    </location>
</feature>
<dbReference type="Proteomes" id="UP000716004">
    <property type="component" value="Unassembled WGS sequence"/>
</dbReference>
<feature type="transmembrane region" description="Helical" evidence="8">
    <location>
        <begin position="6"/>
        <end position="28"/>
    </location>
</feature>
<reference evidence="10" key="1">
    <citation type="submission" date="2021-04" db="EMBL/GenBank/DDBJ databases">
        <title>Genomic insights into ecological role and evolution of a novel Thermoplasmata order Candidatus Sysuiplasmatales.</title>
        <authorList>
            <person name="Yuan Y."/>
        </authorList>
    </citation>
    <scope>NUCLEOTIDE SEQUENCE</scope>
    <source>
        <strain evidence="10">YP2-bin.285</strain>
    </source>
</reference>
<feature type="transmembrane region" description="Helical" evidence="8">
    <location>
        <begin position="272"/>
        <end position="290"/>
    </location>
</feature>
<feature type="domain" description="4Fe-4S ferredoxin-type" evidence="9">
    <location>
        <begin position="596"/>
        <end position="628"/>
    </location>
</feature>
<dbReference type="GO" id="GO:0046872">
    <property type="term" value="F:metal ion binding"/>
    <property type="evidence" value="ECO:0007669"/>
    <property type="project" value="UniProtKB-KW"/>
</dbReference>
<proteinExistence type="predicted"/>
<dbReference type="GO" id="GO:0051539">
    <property type="term" value="F:4 iron, 4 sulfur cluster binding"/>
    <property type="evidence" value="ECO:0007669"/>
    <property type="project" value="UniProtKB-KW"/>
</dbReference>
<keyword evidence="8" id="KW-0472">Membrane</keyword>
<evidence type="ECO:0000256" key="4">
    <source>
        <dbReference type="ARBA" id="ARBA00022982"/>
    </source>
</evidence>
<dbReference type="PROSITE" id="PS51379">
    <property type="entry name" value="4FE4S_FER_2"/>
    <property type="match status" value="2"/>
</dbReference>
<dbReference type="InterPro" id="IPR017896">
    <property type="entry name" value="4Fe4S_Fe-S-bd"/>
</dbReference>
<feature type="transmembrane region" description="Helical" evidence="8">
    <location>
        <begin position="445"/>
        <end position="466"/>
    </location>
</feature>
<dbReference type="InterPro" id="IPR051684">
    <property type="entry name" value="Electron_Trans/Redox"/>
</dbReference>
<comment type="caution">
    <text evidence="10">The sequence shown here is derived from an EMBL/GenBank/DDBJ whole genome shotgun (WGS) entry which is preliminary data.</text>
</comment>
<name>A0A8J7YL64_9ARCH</name>
<feature type="transmembrane region" description="Helical" evidence="8">
    <location>
        <begin position="192"/>
        <end position="210"/>
    </location>
</feature>
<dbReference type="GO" id="GO:0005886">
    <property type="term" value="C:plasma membrane"/>
    <property type="evidence" value="ECO:0007669"/>
    <property type="project" value="TreeGrafter"/>
</dbReference>
<gene>
    <name evidence="10" type="ORF">J9259_09135</name>
</gene>
<keyword evidence="8" id="KW-0812">Transmembrane</keyword>
<feature type="transmembrane region" description="Helical" evidence="8">
    <location>
        <begin position="372"/>
        <end position="390"/>
    </location>
</feature>
<accession>A0A8J7YL64</accession>
<protein>
    <recommendedName>
        <fullName evidence="9">4Fe-4S ferredoxin-type domain-containing protein</fullName>
    </recommendedName>
</protein>
<feature type="transmembrane region" description="Helical" evidence="8">
    <location>
        <begin position="552"/>
        <end position="576"/>
    </location>
</feature>
<evidence type="ECO:0000256" key="3">
    <source>
        <dbReference type="ARBA" id="ARBA00022723"/>
    </source>
</evidence>
<feature type="transmembrane region" description="Helical" evidence="8">
    <location>
        <begin position="116"/>
        <end position="141"/>
    </location>
</feature>
<feature type="transmembrane region" description="Helical" evidence="8">
    <location>
        <begin position="402"/>
        <end position="425"/>
    </location>
</feature>
<dbReference type="Gene3D" id="3.30.70.20">
    <property type="match status" value="1"/>
</dbReference>
<keyword evidence="5" id="KW-0408">Iron</keyword>
<feature type="compositionally biased region" description="Basic and acidic residues" evidence="7">
    <location>
        <begin position="687"/>
        <end position="696"/>
    </location>
</feature>
<keyword evidence="4" id="KW-0249">Electron transport</keyword>
<keyword evidence="6" id="KW-0411">Iron-sulfur</keyword>
<dbReference type="EMBL" id="JAGVSJ010000046">
    <property type="protein sequence ID" value="MBX8632657.1"/>
    <property type="molecule type" value="Genomic_DNA"/>
</dbReference>
<feature type="region of interest" description="Disordered" evidence="7">
    <location>
        <begin position="685"/>
        <end position="705"/>
    </location>
</feature>
<feature type="transmembrane region" description="Helical" evidence="8">
    <location>
        <begin position="311"/>
        <end position="333"/>
    </location>
</feature>
<dbReference type="Pfam" id="PF12838">
    <property type="entry name" value="Fer4_7"/>
    <property type="match status" value="1"/>
</dbReference>